<dbReference type="GO" id="GO:0005524">
    <property type="term" value="F:ATP binding"/>
    <property type="evidence" value="ECO:0007669"/>
    <property type="project" value="UniProtKB-KW"/>
</dbReference>
<comment type="similarity">
    <text evidence="2 8">Belongs to the SAICAR synthetase family.</text>
</comment>
<evidence type="ECO:0000256" key="7">
    <source>
        <dbReference type="ARBA" id="ARBA00048475"/>
    </source>
</evidence>
<dbReference type="NCBIfam" id="NF010568">
    <property type="entry name" value="PRK13961.1"/>
    <property type="match status" value="1"/>
</dbReference>
<evidence type="ECO:0000256" key="2">
    <source>
        <dbReference type="ARBA" id="ARBA00010190"/>
    </source>
</evidence>
<dbReference type="CDD" id="cd01414">
    <property type="entry name" value="SAICAR_synt_Sc"/>
    <property type="match status" value="1"/>
</dbReference>
<dbReference type="Pfam" id="PF01259">
    <property type="entry name" value="SAICAR_synt"/>
    <property type="match status" value="1"/>
</dbReference>
<sequence length="299" mass="34093">MKNEALLHTDFDNLQLFKRGKVRDIYDLGEYYLIVSTDRISAFDVIMNEGIPNKGKVLNLISAFWFDFTRDIVDNHKITINTDEYPEECRQYKDVLNGRSMLVKKAELIPLECIVRGYITGSGWSDYKKTGKICGIELPAGLVESEKLPEPIFTPSTKAEIGLHDENITEDEAVNIVGKEAFEFMKNTSLKLYKKAAEYALSKGIIIADTKVEFGYYDGKIILIDELLTPDSSRFWPLENYEKGKTQNSFDKQYVRNYLLSINFAQKPPAPPLPEDVILNTSKKYLEALNRLTGITHVP</sequence>
<dbReference type="PATRIC" id="fig|1191523.3.peg.2562"/>
<dbReference type="Gene3D" id="3.30.470.20">
    <property type="entry name" value="ATP-grasp fold, B domain"/>
    <property type="match status" value="1"/>
</dbReference>
<dbReference type="PROSITE" id="PS01057">
    <property type="entry name" value="SAICAR_SYNTHETASE_1"/>
    <property type="match status" value="1"/>
</dbReference>
<evidence type="ECO:0000313" key="11">
    <source>
        <dbReference type="Proteomes" id="UP000009011"/>
    </source>
</evidence>
<dbReference type="PANTHER" id="PTHR43700:SF1">
    <property type="entry name" value="PHOSPHORIBOSYLAMINOIMIDAZOLE-SUCCINOCARBOXAMIDE SYNTHASE"/>
    <property type="match status" value="1"/>
</dbReference>
<dbReference type="EMBL" id="CP003557">
    <property type="protein sequence ID" value="AFN75660.1"/>
    <property type="molecule type" value="Genomic_DNA"/>
</dbReference>
<dbReference type="UniPathway" id="UPA00074">
    <property type="reaction ID" value="UER00131"/>
</dbReference>
<dbReference type="SUPFAM" id="SSF56104">
    <property type="entry name" value="SAICAR synthase-like"/>
    <property type="match status" value="1"/>
</dbReference>
<dbReference type="EC" id="6.3.2.6" evidence="8"/>
<organism evidence="10 11">
    <name type="scientific">Melioribacter roseus (strain DSM 23840 / JCM 17771 / VKM B-2668 / P3M-2)</name>
    <dbReference type="NCBI Taxonomy" id="1191523"/>
    <lineage>
        <taxon>Bacteria</taxon>
        <taxon>Pseudomonadati</taxon>
        <taxon>Ignavibacteriota</taxon>
        <taxon>Ignavibacteria</taxon>
        <taxon>Ignavibacteriales</taxon>
        <taxon>Melioribacteraceae</taxon>
        <taxon>Melioribacter</taxon>
    </lineage>
</organism>
<dbReference type="OrthoDB" id="9801549at2"/>
<dbReference type="Proteomes" id="UP000009011">
    <property type="component" value="Chromosome"/>
</dbReference>
<dbReference type="KEGG" id="mro:MROS_2430"/>
<dbReference type="PANTHER" id="PTHR43700">
    <property type="entry name" value="PHOSPHORIBOSYLAMINOIMIDAZOLE-SUCCINOCARBOXAMIDE SYNTHASE"/>
    <property type="match status" value="1"/>
</dbReference>
<reference evidence="10 11" key="1">
    <citation type="journal article" date="2013" name="PLoS ONE">
        <title>Genomic analysis of Melioribacter roseus, facultatively anaerobic organotrophic bacterium representing a novel deep lineage within Bacteriodetes/Chlorobi group.</title>
        <authorList>
            <person name="Kadnikov V.V."/>
            <person name="Mardanov A.V."/>
            <person name="Podosokorskaya O.A."/>
            <person name="Gavrilov S.N."/>
            <person name="Kublanov I.V."/>
            <person name="Beletsky A.V."/>
            <person name="Bonch-Osmolovskaya E.A."/>
            <person name="Ravin N.V."/>
        </authorList>
    </citation>
    <scope>NUCLEOTIDE SEQUENCE [LARGE SCALE GENOMIC DNA]</scope>
    <source>
        <strain evidence="11">JCM 17771 / P3M-2</strain>
    </source>
</reference>
<dbReference type="HOGENOM" id="CLU_045637_0_2_10"/>
<dbReference type="Gene3D" id="3.30.200.20">
    <property type="entry name" value="Phosphorylase Kinase, domain 1"/>
    <property type="match status" value="1"/>
</dbReference>
<keyword evidence="11" id="KW-1185">Reference proteome</keyword>
<dbReference type="eggNOG" id="COG0152">
    <property type="taxonomic scope" value="Bacteria"/>
</dbReference>
<accession>I6Z937</accession>
<dbReference type="FunFam" id="3.30.470.20:FF:000015">
    <property type="entry name" value="Phosphoribosylaminoimidazole-succinocarboxamide synthase"/>
    <property type="match status" value="1"/>
</dbReference>
<dbReference type="STRING" id="1191523.MROS_2430"/>
<comment type="catalytic activity">
    <reaction evidence="7 8">
        <text>5-amino-1-(5-phospho-D-ribosyl)imidazole-4-carboxylate + L-aspartate + ATP = (2S)-2-[5-amino-1-(5-phospho-beta-D-ribosyl)imidazole-4-carboxamido]succinate + ADP + phosphate + 2 H(+)</text>
        <dbReference type="Rhea" id="RHEA:22628"/>
        <dbReference type="ChEBI" id="CHEBI:15378"/>
        <dbReference type="ChEBI" id="CHEBI:29991"/>
        <dbReference type="ChEBI" id="CHEBI:30616"/>
        <dbReference type="ChEBI" id="CHEBI:43474"/>
        <dbReference type="ChEBI" id="CHEBI:58443"/>
        <dbReference type="ChEBI" id="CHEBI:77657"/>
        <dbReference type="ChEBI" id="CHEBI:456216"/>
        <dbReference type="EC" id="6.3.2.6"/>
    </reaction>
</comment>
<dbReference type="InterPro" id="IPR018236">
    <property type="entry name" value="SAICAR_synthetase_CS"/>
</dbReference>
<evidence type="ECO:0000313" key="10">
    <source>
        <dbReference type="EMBL" id="AFN75660.1"/>
    </source>
</evidence>
<dbReference type="GO" id="GO:0006189">
    <property type="term" value="P:'de novo' IMP biosynthetic process"/>
    <property type="evidence" value="ECO:0007669"/>
    <property type="project" value="UniProtKB-UniRule"/>
</dbReference>
<evidence type="ECO:0000256" key="3">
    <source>
        <dbReference type="ARBA" id="ARBA00022598"/>
    </source>
</evidence>
<dbReference type="HAMAP" id="MF_00137">
    <property type="entry name" value="SAICAR_synth"/>
    <property type="match status" value="1"/>
</dbReference>
<dbReference type="InterPro" id="IPR028923">
    <property type="entry name" value="SAICAR_synt/ADE2_N"/>
</dbReference>
<evidence type="ECO:0000256" key="8">
    <source>
        <dbReference type="HAMAP-Rule" id="MF_00137"/>
    </source>
</evidence>
<keyword evidence="5 8" id="KW-0658">Purine biosynthesis</keyword>
<evidence type="ECO:0000256" key="1">
    <source>
        <dbReference type="ARBA" id="ARBA00004672"/>
    </source>
</evidence>
<protein>
    <recommendedName>
        <fullName evidence="8">Phosphoribosylaminoimidazole-succinocarboxamide synthase</fullName>
        <ecNumber evidence="8">6.3.2.6</ecNumber>
    </recommendedName>
    <alternativeName>
        <fullName evidence="8">SAICAR synthetase</fullName>
    </alternativeName>
</protein>
<dbReference type="GO" id="GO:0004639">
    <property type="term" value="F:phosphoribosylaminoimidazolesuccinocarboxamide synthase activity"/>
    <property type="evidence" value="ECO:0007669"/>
    <property type="project" value="UniProtKB-UniRule"/>
</dbReference>
<gene>
    <name evidence="8" type="primary">purC</name>
    <name evidence="10" type="ordered locus">MROS_2430</name>
</gene>
<dbReference type="InterPro" id="IPR001636">
    <property type="entry name" value="SAICAR_synth"/>
</dbReference>
<comment type="pathway">
    <text evidence="1 8">Purine metabolism; IMP biosynthesis via de novo pathway; 5-amino-1-(5-phospho-D-ribosyl)imidazole-4-carboxamide from 5-amino-1-(5-phospho-D-ribosyl)imidazole-4-carboxylate: step 1/2.</text>
</comment>
<proteinExistence type="inferred from homology"/>
<evidence type="ECO:0000259" key="9">
    <source>
        <dbReference type="Pfam" id="PF01259"/>
    </source>
</evidence>
<evidence type="ECO:0000256" key="4">
    <source>
        <dbReference type="ARBA" id="ARBA00022741"/>
    </source>
</evidence>
<keyword evidence="6 8" id="KW-0067">ATP-binding</keyword>
<evidence type="ECO:0000256" key="6">
    <source>
        <dbReference type="ARBA" id="ARBA00022840"/>
    </source>
</evidence>
<dbReference type="NCBIfam" id="TIGR00081">
    <property type="entry name" value="purC"/>
    <property type="match status" value="1"/>
</dbReference>
<evidence type="ECO:0000256" key="5">
    <source>
        <dbReference type="ARBA" id="ARBA00022755"/>
    </source>
</evidence>
<dbReference type="RefSeq" id="WP_014857090.1">
    <property type="nucleotide sequence ID" value="NC_018178.1"/>
</dbReference>
<dbReference type="GO" id="GO:0005737">
    <property type="term" value="C:cytoplasm"/>
    <property type="evidence" value="ECO:0007669"/>
    <property type="project" value="TreeGrafter"/>
</dbReference>
<name>I6Z937_MELRP</name>
<keyword evidence="4 8" id="KW-0547">Nucleotide-binding</keyword>
<dbReference type="AlphaFoldDB" id="I6Z937"/>
<keyword evidence="3 8" id="KW-0436">Ligase</keyword>
<feature type="domain" description="SAICAR synthetase/ADE2 N-terminal" evidence="9">
    <location>
        <begin position="17"/>
        <end position="262"/>
    </location>
</feature>